<reference key="1">
    <citation type="journal article" date="2014" name="PLoS Genet.">
        <title>Signature Gene Expression Reveals Novel Clues to the Molecular Mechanisms of Dimorphic Transition in Penicillium marneffei.</title>
        <authorList>
            <person name="Yang E."/>
            <person name="Wang G."/>
            <person name="Cai J."/>
            <person name="Woo P.C."/>
            <person name="Lau S.K."/>
            <person name="Yuen K.-Y."/>
            <person name="Chow W.-N."/>
            <person name="Lin X."/>
        </authorList>
    </citation>
    <scope>NUCLEOTIDE SEQUENCE [LARGE SCALE GENOMIC DNA]</scope>
    <source>
        <strain>PM1</strain>
    </source>
</reference>
<keyword evidence="1" id="KW-0812">Transmembrane</keyword>
<sequence>MSQFEPNAILRGAQLTVVGTVRILRNPELFKHDHFRQAALAVLIGVVIHLILQIPMIIIKLALQIASLVVELDSATWDDKLIGGLNFVSNSVLQVPFLLMTLMRYITPTLDDIFLLSLKWVDATYVEKHKTDDPRNTRAMYYPNLVKYRTKRSGSPSTPRKPINIALIAFLNRYARRRQEVLGYDTSSSHIWIRIGIAKELDPYFSRIRFDKEQKRRWFLDREGVLFGFAFAFTIVLKAPFIGVLMYGIAQASTAYLITKITDPPPPPDRSEGFAEKEVTWQNKHDFLQLSIHALDRINVNAVDKSRAKSTGADAPPSSGKVYS</sequence>
<feature type="transmembrane region" description="Helical" evidence="1">
    <location>
        <begin position="225"/>
        <end position="250"/>
    </location>
</feature>
<gene>
    <name evidence="2" type="ORF">GQ26_0040560</name>
</gene>
<evidence type="ECO:0000256" key="1">
    <source>
        <dbReference type="SAM" id="Phobius"/>
    </source>
</evidence>
<accession>A0A093Y2B5</accession>
<dbReference type="PANTHER" id="PTHR38421">
    <property type="entry name" value="TRANSMEMBRANE PROTEIN USGS"/>
    <property type="match status" value="1"/>
</dbReference>
<keyword evidence="1" id="KW-1133">Transmembrane helix</keyword>
<reference evidence="2" key="2">
    <citation type="journal article" date="2014" name="PLoS Genet.">
        <title>Signature gene expression reveals novel clues to the molecular mechanisms of dimorphic transition in Penicillium marneffei.</title>
        <authorList>
            <person name="Yang E."/>
            <person name="Wang G."/>
            <person name="Cai J."/>
            <person name="Woo P.C."/>
            <person name="Lau S.K."/>
            <person name="Yuen K.-Y."/>
            <person name="Chow W.-N."/>
            <person name="Lin X."/>
        </authorList>
    </citation>
    <scope>NUCLEOTIDE SEQUENCE</scope>
    <source>
        <strain evidence="2">PM1</strain>
    </source>
</reference>
<dbReference type="PANTHER" id="PTHR38421:SF1">
    <property type="entry name" value="TRANSMEMBRANE PROTEIN"/>
    <property type="match status" value="1"/>
</dbReference>
<keyword evidence="1" id="KW-0472">Membrane</keyword>
<name>A0A093Y2B5_TALMA</name>
<evidence type="ECO:0000313" key="2">
    <source>
        <dbReference type="EMBL" id="KFX51618.1"/>
    </source>
</evidence>
<protein>
    <submittedName>
        <fullName evidence="2">Uncharacterized protein</fullName>
    </submittedName>
</protein>
<proteinExistence type="predicted"/>
<comment type="caution">
    <text evidence="2">The sequence shown here is derived from an EMBL/GenBank/DDBJ whole genome shotgun (WGS) entry which is preliminary data.</text>
</comment>
<organism evidence="2">
    <name type="scientific">Talaromyces marneffei PM1</name>
    <dbReference type="NCBI Taxonomy" id="1077442"/>
    <lineage>
        <taxon>Eukaryota</taxon>
        <taxon>Fungi</taxon>
        <taxon>Dikarya</taxon>
        <taxon>Ascomycota</taxon>
        <taxon>Pezizomycotina</taxon>
        <taxon>Eurotiomycetes</taxon>
        <taxon>Eurotiomycetidae</taxon>
        <taxon>Eurotiales</taxon>
        <taxon>Trichocomaceae</taxon>
        <taxon>Talaromyces</taxon>
        <taxon>Talaromyces sect. Talaromyces</taxon>
    </lineage>
</organism>
<dbReference type="EMBL" id="JPOX01000004">
    <property type="protein sequence ID" value="KFX51618.1"/>
    <property type="molecule type" value="Genomic_DNA"/>
</dbReference>
<feature type="transmembrane region" description="Helical" evidence="1">
    <location>
        <begin position="38"/>
        <end position="61"/>
    </location>
</feature>
<dbReference type="AlphaFoldDB" id="A0A093Y2B5"/>